<evidence type="ECO:0000256" key="1">
    <source>
        <dbReference type="ARBA" id="ARBA00023125"/>
    </source>
</evidence>
<dbReference type="PROSITE" id="PS50943">
    <property type="entry name" value="HTH_CROC1"/>
    <property type="match status" value="1"/>
</dbReference>
<dbReference type="InterPro" id="IPR010982">
    <property type="entry name" value="Lambda_DNA-bd_dom_sf"/>
</dbReference>
<evidence type="ECO:0000313" key="3">
    <source>
        <dbReference type="EMBL" id="MDP9844311.1"/>
    </source>
</evidence>
<gene>
    <name evidence="3" type="ORF">J2853_003522</name>
</gene>
<dbReference type="Pfam" id="PF01381">
    <property type="entry name" value="HTH_3"/>
    <property type="match status" value="1"/>
</dbReference>
<dbReference type="SUPFAM" id="SSF47413">
    <property type="entry name" value="lambda repressor-like DNA-binding domains"/>
    <property type="match status" value="1"/>
</dbReference>
<dbReference type="InterPro" id="IPR050807">
    <property type="entry name" value="TransReg_Diox_bact_type"/>
</dbReference>
<reference evidence="3 4" key="1">
    <citation type="submission" date="2023-07" db="EMBL/GenBank/DDBJ databases">
        <title>Sequencing the genomes of 1000 actinobacteria strains.</title>
        <authorList>
            <person name="Klenk H.-P."/>
        </authorList>
    </citation>
    <scope>NUCLEOTIDE SEQUENCE [LARGE SCALE GENOMIC DNA]</scope>
    <source>
        <strain evidence="3 4">DSM 46740</strain>
    </source>
</reference>
<dbReference type="Proteomes" id="UP001225356">
    <property type="component" value="Unassembled WGS sequence"/>
</dbReference>
<dbReference type="PANTHER" id="PTHR46797:SF1">
    <property type="entry name" value="METHYLPHOSPHONATE SYNTHASE"/>
    <property type="match status" value="1"/>
</dbReference>
<protein>
    <submittedName>
        <fullName evidence="3">Transcriptional regulator with XRE-family HTH domain</fullName>
    </submittedName>
</protein>
<organism evidence="3 4">
    <name type="scientific">Streptosporangium lutulentum</name>
    <dbReference type="NCBI Taxonomy" id="1461250"/>
    <lineage>
        <taxon>Bacteria</taxon>
        <taxon>Bacillati</taxon>
        <taxon>Actinomycetota</taxon>
        <taxon>Actinomycetes</taxon>
        <taxon>Streptosporangiales</taxon>
        <taxon>Streptosporangiaceae</taxon>
        <taxon>Streptosporangium</taxon>
    </lineage>
</organism>
<evidence type="ECO:0000259" key="2">
    <source>
        <dbReference type="PROSITE" id="PS50943"/>
    </source>
</evidence>
<keyword evidence="1" id="KW-0238">DNA-binding</keyword>
<evidence type="ECO:0000313" key="4">
    <source>
        <dbReference type="Proteomes" id="UP001225356"/>
    </source>
</evidence>
<accession>A0ABT9QD64</accession>
<sequence length="403" mass="44665">MSEIPVGERVQFYRKAQKKKQAVVAGLAGITEDYLSQIERGLKTPAMPLLHRLARVLNVPVSTLLGEPAFEEEGAIHPVGRTLQRVLTSYAPIPSDQPLPELAELRERVSAIWSLWQTSPTRFTDAAPLVPDLLRDVQFVTRVLRPTGDAAMRRDAYRISADLYFFLRTFTKRIGRPDLSLLVADRGMVAAEETDDPLRVAVAKWNLGQILLSQGEAEGAEEVALHAIEALHNDLPSDSHARIAVEGALWLVATIAAVRRGDFWTARDRLRERALPATRQSGGHNVLWTVFGVPNVGLHAVSIEVEAGETAEALRLADDVVVSHLPSLERRTTFALEVARCYDQRRDDAAVFIHLLTAEASGPEDLKYNILARDLIRGLLKRARPTYSPQIQAMAQRVGLLAR</sequence>
<dbReference type="RefSeq" id="WP_307559085.1">
    <property type="nucleotide sequence ID" value="NZ_JAUSQU010000001.1"/>
</dbReference>
<proteinExistence type="predicted"/>
<dbReference type="EMBL" id="JAUSQU010000001">
    <property type="protein sequence ID" value="MDP9844311.1"/>
    <property type="molecule type" value="Genomic_DNA"/>
</dbReference>
<dbReference type="InterPro" id="IPR001387">
    <property type="entry name" value="Cro/C1-type_HTH"/>
</dbReference>
<dbReference type="Gene3D" id="1.10.260.40">
    <property type="entry name" value="lambda repressor-like DNA-binding domains"/>
    <property type="match status" value="1"/>
</dbReference>
<feature type="domain" description="HTH cro/C1-type" evidence="2">
    <location>
        <begin position="10"/>
        <end position="64"/>
    </location>
</feature>
<dbReference type="SMART" id="SM00530">
    <property type="entry name" value="HTH_XRE"/>
    <property type="match status" value="1"/>
</dbReference>
<keyword evidence="4" id="KW-1185">Reference proteome</keyword>
<dbReference type="CDD" id="cd00093">
    <property type="entry name" value="HTH_XRE"/>
    <property type="match status" value="1"/>
</dbReference>
<comment type="caution">
    <text evidence="3">The sequence shown here is derived from an EMBL/GenBank/DDBJ whole genome shotgun (WGS) entry which is preliminary data.</text>
</comment>
<name>A0ABT9QD64_9ACTN</name>
<dbReference type="PANTHER" id="PTHR46797">
    <property type="entry name" value="HTH-TYPE TRANSCRIPTIONAL REGULATOR"/>
    <property type="match status" value="1"/>
</dbReference>